<dbReference type="EMBL" id="UHJJ01000004">
    <property type="protein sequence ID" value="SUQ13760.1"/>
    <property type="molecule type" value="Genomic_DNA"/>
</dbReference>
<feature type="domain" description="4-vinyl reductase 4VR" evidence="1">
    <location>
        <begin position="114"/>
        <end position="176"/>
    </location>
</feature>
<accession>A0A315ZYN9</accession>
<dbReference type="Gene3D" id="3.30.1380.20">
    <property type="entry name" value="Trafficking protein particle complex subunit 3"/>
    <property type="match status" value="1"/>
</dbReference>
<dbReference type="PANTHER" id="PTHR35090:SF2">
    <property type="entry name" value="ARSR FAMILY TRANSCRIPTIONAL REGULATOR"/>
    <property type="match status" value="1"/>
</dbReference>
<dbReference type="SMART" id="SM00989">
    <property type="entry name" value="V4R"/>
    <property type="match status" value="1"/>
</dbReference>
<dbReference type="OrthoDB" id="9788644at2"/>
<dbReference type="SUPFAM" id="SSF111126">
    <property type="entry name" value="Ligand-binding domain in the NO signalling and Golgi transport"/>
    <property type="match status" value="1"/>
</dbReference>
<dbReference type="InterPro" id="IPR004096">
    <property type="entry name" value="V4R"/>
</dbReference>
<dbReference type="PANTHER" id="PTHR35090">
    <property type="entry name" value="DNA-DIRECTED RNA POLYMERASE SUBUNIT I"/>
    <property type="match status" value="1"/>
</dbReference>
<protein>
    <recommendedName>
        <fullName evidence="1">4-vinyl reductase 4VR domain-containing protein</fullName>
    </recommendedName>
</protein>
<dbReference type="AlphaFoldDB" id="A0A315ZYN9"/>
<name>A0A315ZYN9_9FIRM</name>
<dbReference type="Proteomes" id="UP000254051">
    <property type="component" value="Unassembled WGS sequence"/>
</dbReference>
<proteinExistence type="predicted"/>
<gene>
    <name evidence="2" type="ORF">SAMN05216529_10471</name>
</gene>
<evidence type="ECO:0000259" key="1">
    <source>
        <dbReference type="SMART" id="SM00989"/>
    </source>
</evidence>
<organism evidence="2 3">
    <name type="scientific">Faecalicatena contorta</name>
    <dbReference type="NCBI Taxonomy" id="39482"/>
    <lineage>
        <taxon>Bacteria</taxon>
        <taxon>Bacillati</taxon>
        <taxon>Bacillota</taxon>
        <taxon>Clostridia</taxon>
        <taxon>Lachnospirales</taxon>
        <taxon>Lachnospiraceae</taxon>
        <taxon>Faecalicatena</taxon>
    </lineage>
</organism>
<reference evidence="3" key="1">
    <citation type="submission" date="2017-07" db="EMBL/GenBank/DDBJ databases">
        <authorList>
            <person name="Varghese N."/>
            <person name="Submissions S."/>
        </authorList>
    </citation>
    <scope>NUCLEOTIDE SEQUENCE [LARGE SCALE GENOMIC DNA]</scope>
    <source>
        <strain evidence="3">NLAE-zl-C134</strain>
    </source>
</reference>
<sequence length="177" mass="20121">MEDTLKQGTSHNIFTWENLGDIKKGRAYLGEDMPVLVYRLMQYTMLDILSKEHGDEKANEYFRQAGYLAGVEFARNVMDLQVGFNTFVANLQKKLKELKIGILRMESFDELNGDIILTVGEDLDCSGIPVTDETVCYYDEGFISGILEAYTGRVYNVREIDCWANGDRVCRFQGAAE</sequence>
<evidence type="ECO:0000313" key="3">
    <source>
        <dbReference type="Proteomes" id="UP000254051"/>
    </source>
</evidence>
<dbReference type="InterPro" id="IPR024096">
    <property type="entry name" value="NO_sig/Golgi_transp_ligand-bd"/>
</dbReference>
<keyword evidence="3" id="KW-1185">Reference proteome</keyword>
<dbReference type="RefSeq" id="WP_109709958.1">
    <property type="nucleotide sequence ID" value="NZ_QGDS01000004.1"/>
</dbReference>
<dbReference type="Pfam" id="PF02830">
    <property type="entry name" value="V4R"/>
    <property type="match status" value="1"/>
</dbReference>
<evidence type="ECO:0000313" key="2">
    <source>
        <dbReference type="EMBL" id="SUQ13760.1"/>
    </source>
</evidence>